<dbReference type="Proteomes" id="UP000694890">
    <property type="component" value="Linkage group LG12"/>
</dbReference>
<feature type="region of interest" description="Disordered" evidence="1">
    <location>
        <begin position="101"/>
        <end position="131"/>
    </location>
</feature>
<dbReference type="Ensembl" id="ENSLCAT00010035949.1">
    <property type="protein sequence ID" value="ENSLCAP00010035130.1"/>
    <property type="gene ID" value="ENSLCAG00010016467.1"/>
</dbReference>
<dbReference type="GeneTree" id="ENSGT00940000156134"/>
<feature type="region of interest" description="Disordered" evidence="1">
    <location>
        <begin position="157"/>
        <end position="207"/>
    </location>
</feature>
<dbReference type="InterPro" id="IPR045866">
    <property type="entry name" value="FAM210A/B-like"/>
</dbReference>
<dbReference type="GeneID" id="108884817"/>
<dbReference type="PANTHER" id="PTHR21377">
    <property type="entry name" value="PROTEIN FAM210B, MITOCHONDRIAL"/>
    <property type="match status" value="1"/>
</dbReference>
<evidence type="ECO:0000256" key="1">
    <source>
        <dbReference type="SAM" id="MobiDB-lite"/>
    </source>
</evidence>
<dbReference type="InParanoid" id="A0A4W6E919"/>
<reference evidence="4" key="3">
    <citation type="submission" date="2025-05" db="UniProtKB">
        <authorList>
            <consortium name="Ensembl"/>
        </authorList>
    </citation>
    <scope>IDENTIFICATION</scope>
</reference>
<dbReference type="InterPro" id="IPR009688">
    <property type="entry name" value="FAM210A/B-like_dom"/>
</dbReference>
<protein>
    <submittedName>
        <fullName evidence="4">Family with sequence similarity 210 member B</fullName>
    </submittedName>
    <submittedName>
        <fullName evidence="6">Protein FAM210B, mitochondrial</fullName>
    </submittedName>
</protein>
<name>A0A4W6E919_LATCA</name>
<dbReference type="STRING" id="8187.ENSLCAP00010035130"/>
<dbReference type="PANTHER" id="PTHR21377:SF0">
    <property type="entry name" value="PROTEIN FAM210B, MITOCHONDRIAL"/>
    <property type="match status" value="1"/>
</dbReference>
<keyword evidence="2" id="KW-0472">Membrane</keyword>
<keyword evidence="2" id="KW-0812">Transmembrane</keyword>
<evidence type="ECO:0000313" key="4">
    <source>
        <dbReference type="Ensembl" id="ENSLCAP00010035130.1"/>
    </source>
</evidence>
<dbReference type="CTD" id="116151"/>
<evidence type="ECO:0000313" key="6">
    <source>
        <dbReference type="RefSeq" id="XP_018534420.1"/>
    </source>
</evidence>
<evidence type="ECO:0000259" key="3">
    <source>
        <dbReference type="Pfam" id="PF06916"/>
    </source>
</evidence>
<organism evidence="4 5">
    <name type="scientific">Lates calcarifer</name>
    <name type="common">Barramundi</name>
    <name type="synonym">Holocentrus calcarifer</name>
    <dbReference type="NCBI Taxonomy" id="8187"/>
    <lineage>
        <taxon>Eukaryota</taxon>
        <taxon>Metazoa</taxon>
        <taxon>Chordata</taxon>
        <taxon>Craniata</taxon>
        <taxon>Vertebrata</taxon>
        <taxon>Euteleostomi</taxon>
        <taxon>Actinopterygii</taxon>
        <taxon>Neopterygii</taxon>
        <taxon>Teleostei</taxon>
        <taxon>Neoteleostei</taxon>
        <taxon>Acanthomorphata</taxon>
        <taxon>Carangaria</taxon>
        <taxon>Carangaria incertae sedis</taxon>
        <taxon>Centropomidae</taxon>
        <taxon>Lates</taxon>
    </lineage>
</organism>
<reference evidence="6" key="2">
    <citation type="submission" date="2025-04" db="UniProtKB">
        <authorList>
            <consortium name="RefSeq"/>
        </authorList>
    </citation>
    <scope>IDENTIFICATION</scope>
    <source>
        <tissue evidence="6">Brain</tissue>
    </source>
</reference>
<dbReference type="RefSeq" id="XP_018534420.1">
    <property type="nucleotide sequence ID" value="XM_018678904.2"/>
</dbReference>
<gene>
    <name evidence="4 6" type="primary">fam210b</name>
</gene>
<sequence length="313" mass="33557">MFLRRAGSVCAAALDRALSSPGSKANRLRHVTLTLRKGHTYQCRRSVCVSVGVVDSTLAHLEKQHPDPPPVQTWESSGFVITDWRHLDRVASVAVNLAPSAQRDGGCSDNIRPPLAQAQSRRRRGEPGGGVLFTGNWGVSSLCCTGTMNIRALSTAPAAKKSDAAEEQTTAGNKGDEQNLKEASSTSTSTEKAPGEPEPEGEKPTKTQQLKKVFKEYGAVGVCFHIGISLMSLGMFYLLISSGIDMAAMLCKLGFSEAVVRSKMAAGTSTFVLAYAIHKLFAPVRISITLVSVPLIVRYFRKTGLFKPPTPAP</sequence>
<dbReference type="OrthoDB" id="426386at2759"/>
<evidence type="ECO:0000256" key="2">
    <source>
        <dbReference type="SAM" id="Phobius"/>
    </source>
</evidence>
<accession>A0A4W6E919</accession>
<keyword evidence="5" id="KW-1185">Reference proteome</keyword>
<dbReference type="KEGG" id="lcf:108884817"/>
<dbReference type="GO" id="GO:0005739">
    <property type="term" value="C:mitochondrion"/>
    <property type="evidence" value="ECO:0007669"/>
    <property type="project" value="TreeGrafter"/>
</dbReference>
<dbReference type="AlphaFoldDB" id="A0A4W6E919"/>
<evidence type="ECO:0000313" key="5">
    <source>
        <dbReference type="Proteomes" id="UP000314980"/>
    </source>
</evidence>
<dbReference type="Proteomes" id="UP000314980">
    <property type="component" value="Unassembled WGS sequence"/>
</dbReference>
<feature type="transmembrane region" description="Helical" evidence="2">
    <location>
        <begin position="217"/>
        <end position="240"/>
    </location>
</feature>
<feature type="transmembrane region" description="Helical" evidence="2">
    <location>
        <begin position="284"/>
        <end position="300"/>
    </location>
</feature>
<proteinExistence type="predicted"/>
<dbReference type="Pfam" id="PF06916">
    <property type="entry name" value="FAM210A-B_dom"/>
    <property type="match status" value="1"/>
</dbReference>
<feature type="domain" description="DUF1279" evidence="3">
    <location>
        <begin position="208"/>
        <end position="295"/>
    </location>
</feature>
<keyword evidence="2" id="KW-1133">Transmembrane helix</keyword>
<reference evidence="5" key="1">
    <citation type="submission" date="2015-09" db="EMBL/GenBank/DDBJ databases">
        <authorList>
            <person name="Sai Rama Sridatta P."/>
        </authorList>
    </citation>
    <scope>NUCLEOTIDE SEQUENCE [LARGE SCALE GENOMIC DNA]</scope>
</reference>